<dbReference type="AlphaFoldDB" id="A0A370U7N5"/>
<evidence type="ECO:0000256" key="1">
    <source>
        <dbReference type="ARBA" id="ARBA00004651"/>
    </source>
</evidence>
<dbReference type="PANTHER" id="PTHR30485">
    <property type="entry name" value="NI/FE-HYDROGENASE 1 B-TYPE CYTOCHROME SUBUNIT"/>
    <property type="match status" value="1"/>
</dbReference>
<dbReference type="InterPro" id="IPR011577">
    <property type="entry name" value="Cyt_b561_bac/Ni-Hgenase"/>
</dbReference>
<evidence type="ECO:0000256" key="4">
    <source>
        <dbReference type="ARBA" id="ARBA00022989"/>
    </source>
</evidence>
<dbReference type="Pfam" id="PF01292">
    <property type="entry name" value="Ni_hydr_CYTB"/>
    <property type="match status" value="1"/>
</dbReference>
<evidence type="ECO:0000259" key="7">
    <source>
        <dbReference type="Pfam" id="PF01292"/>
    </source>
</evidence>
<keyword evidence="3 6" id="KW-0812">Transmembrane</keyword>
<evidence type="ECO:0000256" key="2">
    <source>
        <dbReference type="ARBA" id="ARBA00022475"/>
    </source>
</evidence>
<protein>
    <submittedName>
        <fullName evidence="8">Cytochrome B</fullName>
    </submittedName>
</protein>
<evidence type="ECO:0000256" key="3">
    <source>
        <dbReference type="ARBA" id="ARBA00022692"/>
    </source>
</evidence>
<keyword evidence="5 6" id="KW-0472">Membrane</keyword>
<feature type="transmembrane region" description="Helical" evidence="6">
    <location>
        <begin position="12"/>
        <end position="30"/>
    </location>
</feature>
<feature type="transmembrane region" description="Helical" evidence="6">
    <location>
        <begin position="95"/>
        <end position="118"/>
    </location>
</feature>
<dbReference type="EMBL" id="QKRA01000005">
    <property type="protein sequence ID" value="RDL43806.1"/>
    <property type="molecule type" value="Genomic_DNA"/>
</dbReference>
<feature type="domain" description="Cytochrome b561 bacterial/Ni-hydrogenase" evidence="7">
    <location>
        <begin position="8"/>
        <end position="167"/>
    </location>
</feature>
<dbReference type="PANTHER" id="PTHR30485:SF2">
    <property type="entry name" value="BLL0597 PROTEIN"/>
    <property type="match status" value="1"/>
</dbReference>
<gene>
    <name evidence="8" type="ORF">DN730_11515</name>
</gene>
<organism evidence="8 9">
    <name type="scientific">Marinomonas piezotolerans</name>
    <dbReference type="NCBI Taxonomy" id="2213058"/>
    <lineage>
        <taxon>Bacteria</taxon>
        <taxon>Pseudomonadati</taxon>
        <taxon>Pseudomonadota</taxon>
        <taxon>Gammaproteobacteria</taxon>
        <taxon>Oceanospirillales</taxon>
        <taxon>Oceanospirillaceae</taxon>
        <taxon>Marinomonas</taxon>
    </lineage>
</organism>
<dbReference type="GO" id="GO:0005886">
    <property type="term" value="C:plasma membrane"/>
    <property type="evidence" value="ECO:0007669"/>
    <property type="project" value="UniProtKB-SubCell"/>
</dbReference>
<evidence type="ECO:0000313" key="8">
    <source>
        <dbReference type="EMBL" id="RDL43806.1"/>
    </source>
</evidence>
<sequence length="172" mass="19128">MRTQGKIWDPVIRLFHWSVALAFLLNYFFFEEGGDSHELAGYYILCALGVRLVWGVIGSSNARFKHFFPTVANVKAHIALLRAGRIPEENGHNPVGALMIFALLFGLCLTGLSGWSLAELFHGEGWMKDIHEVAANLTFMLVLVHVGAVVLFSYTGPRNLIAQMVTGRISKR</sequence>
<name>A0A370U7N5_9GAMM</name>
<comment type="subcellular location">
    <subcellularLocation>
        <location evidence="1">Cell membrane</location>
        <topology evidence="1">Multi-pass membrane protein</topology>
    </subcellularLocation>
</comment>
<comment type="caution">
    <text evidence="8">The sequence shown here is derived from an EMBL/GenBank/DDBJ whole genome shotgun (WGS) entry which is preliminary data.</text>
</comment>
<reference evidence="8 9" key="1">
    <citation type="submission" date="2018-06" db="EMBL/GenBank/DDBJ databases">
        <title>Marinomonas sp. YLB-05 draft genome sequence.</title>
        <authorList>
            <person name="Yu L."/>
            <person name="Tang X."/>
        </authorList>
    </citation>
    <scope>NUCLEOTIDE SEQUENCE [LARGE SCALE GENOMIC DNA]</scope>
    <source>
        <strain evidence="8 9">YLB-05</strain>
    </source>
</reference>
<dbReference type="SUPFAM" id="SSF81342">
    <property type="entry name" value="Transmembrane di-heme cytochromes"/>
    <property type="match status" value="1"/>
</dbReference>
<dbReference type="GO" id="GO:0009055">
    <property type="term" value="F:electron transfer activity"/>
    <property type="evidence" value="ECO:0007669"/>
    <property type="project" value="InterPro"/>
</dbReference>
<dbReference type="InterPro" id="IPR016174">
    <property type="entry name" value="Di-haem_cyt_TM"/>
</dbReference>
<keyword evidence="4 6" id="KW-1133">Transmembrane helix</keyword>
<evidence type="ECO:0000256" key="6">
    <source>
        <dbReference type="SAM" id="Phobius"/>
    </source>
</evidence>
<keyword evidence="9" id="KW-1185">Reference proteome</keyword>
<dbReference type="GO" id="GO:0022904">
    <property type="term" value="P:respiratory electron transport chain"/>
    <property type="evidence" value="ECO:0007669"/>
    <property type="project" value="InterPro"/>
</dbReference>
<feature type="transmembrane region" description="Helical" evidence="6">
    <location>
        <begin position="133"/>
        <end position="154"/>
    </location>
</feature>
<feature type="transmembrane region" description="Helical" evidence="6">
    <location>
        <begin position="42"/>
        <end position="59"/>
    </location>
</feature>
<accession>A0A370U7N5</accession>
<dbReference type="InterPro" id="IPR051542">
    <property type="entry name" value="Hydrogenase_cytochrome"/>
</dbReference>
<dbReference type="GO" id="GO:0020037">
    <property type="term" value="F:heme binding"/>
    <property type="evidence" value="ECO:0007669"/>
    <property type="project" value="TreeGrafter"/>
</dbReference>
<keyword evidence="2" id="KW-1003">Cell membrane</keyword>
<dbReference type="OrthoDB" id="196472at2"/>
<evidence type="ECO:0000313" key="9">
    <source>
        <dbReference type="Proteomes" id="UP000254326"/>
    </source>
</evidence>
<evidence type="ECO:0000256" key="5">
    <source>
        <dbReference type="ARBA" id="ARBA00023136"/>
    </source>
</evidence>
<dbReference type="Gene3D" id="1.20.950.20">
    <property type="entry name" value="Transmembrane di-heme cytochromes, Chain C"/>
    <property type="match status" value="1"/>
</dbReference>
<proteinExistence type="predicted"/>
<dbReference type="Proteomes" id="UP000254326">
    <property type="component" value="Unassembled WGS sequence"/>
</dbReference>